<accession>A0A8R1I4W2</accession>
<dbReference type="AlphaFoldDB" id="A0A8R1I4W2"/>
<sequence>MHQSAKHCNRAHAHMFDQGAAFIQSFIPFPHCYVPWKQIFLANKRLMSLYKHSTNQDKEAREMFDGVRLVVLVFLRGRR</sequence>
<reference evidence="1" key="2">
    <citation type="submission" date="2022-06" db="UniProtKB">
        <authorList>
            <consortium name="EnsemblMetazoa"/>
        </authorList>
    </citation>
    <scope>IDENTIFICATION</scope>
    <source>
        <strain evidence="1">DF5081</strain>
    </source>
</reference>
<organism evidence="1 2">
    <name type="scientific">Caenorhabditis japonica</name>
    <dbReference type="NCBI Taxonomy" id="281687"/>
    <lineage>
        <taxon>Eukaryota</taxon>
        <taxon>Metazoa</taxon>
        <taxon>Ecdysozoa</taxon>
        <taxon>Nematoda</taxon>
        <taxon>Chromadorea</taxon>
        <taxon>Rhabditida</taxon>
        <taxon>Rhabditina</taxon>
        <taxon>Rhabditomorpha</taxon>
        <taxon>Rhabditoidea</taxon>
        <taxon>Rhabditidae</taxon>
        <taxon>Peloderinae</taxon>
        <taxon>Caenorhabditis</taxon>
    </lineage>
</organism>
<reference evidence="2" key="1">
    <citation type="submission" date="2010-08" db="EMBL/GenBank/DDBJ databases">
        <authorList>
            <consortium name="Caenorhabditis japonica Sequencing Consortium"/>
            <person name="Wilson R.K."/>
        </authorList>
    </citation>
    <scope>NUCLEOTIDE SEQUENCE [LARGE SCALE GENOMIC DNA]</scope>
    <source>
        <strain evidence="2">DF5081</strain>
    </source>
</reference>
<evidence type="ECO:0000313" key="2">
    <source>
        <dbReference type="Proteomes" id="UP000005237"/>
    </source>
</evidence>
<protein>
    <submittedName>
        <fullName evidence="1">Uncharacterized protein</fullName>
    </submittedName>
</protein>
<dbReference type="EnsemblMetazoa" id="CJA20223.1">
    <property type="protein sequence ID" value="CJA20223.1"/>
    <property type="gene ID" value="WBGene00175795"/>
</dbReference>
<name>A0A8R1I4W2_CAEJA</name>
<evidence type="ECO:0000313" key="1">
    <source>
        <dbReference type="EnsemblMetazoa" id="CJA20223.1"/>
    </source>
</evidence>
<dbReference type="Proteomes" id="UP000005237">
    <property type="component" value="Unassembled WGS sequence"/>
</dbReference>
<proteinExistence type="predicted"/>
<keyword evidence="2" id="KW-1185">Reference proteome</keyword>